<dbReference type="AlphaFoldDB" id="C3ZYS0"/>
<name>C3ZYS0_BRAFL</name>
<evidence type="ECO:0000313" key="1">
    <source>
        <dbReference type="EMBL" id="EEN42305.1"/>
    </source>
</evidence>
<protein>
    <submittedName>
        <fullName evidence="1">Uncharacterized protein</fullName>
    </submittedName>
</protein>
<gene>
    <name evidence="1" type="ORF">BRAFLDRAFT_123278</name>
</gene>
<dbReference type="EMBL" id="GG666735">
    <property type="protein sequence ID" value="EEN42305.1"/>
    <property type="molecule type" value="Genomic_DNA"/>
</dbReference>
<organism>
    <name type="scientific">Branchiostoma floridae</name>
    <name type="common">Florida lancelet</name>
    <name type="synonym">Amphioxus</name>
    <dbReference type="NCBI Taxonomy" id="7739"/>
    <lineage>
        <taxon>Eukaryota</taxon>
        <taxon>Metazoa</taxon>
        <taxon>Chordata</taxon>
        <taxon>Cephalochordata</taxon>
        <taxon>Leptocardii</taxon>
        <taxon>Amphioxiformes</taxon>
        <taxon>Branchiostomatidae</taxon>
        <taxon>Branchiostoma</taxon>
    </lineage>
</organism>
<accession>C3ZYS0</accession>
<proteinExistence type="predicted"/>
<dbReference type="InParanoid" id="C3ZYS0"/>
<sequence length="764" mass="85663">MTKEESSHPVMFEALEKITKENMKEDIITEARLDWFTDAELPEDQQALYMGPEACLGLPFTAQVWLPDDSTVTVKVTGIIDGQDGVERPGTGCGFQVEYMDHELMLPVDDFVNELANPDDVDEAWLSSPAAVPAKVFAIVRDFYDNAVFTEGNIFFSIWDDVRYRVSDVGQKKEMKKCRVAVKKDYMNNPPAIKKIKSFPKMSSVERLNYVVLPYPLYLMPLAFHTYLATVARFPLDLKLKYGGGVVKATGIVPYKANNFFQESRGIYVTVDLPTARTEAPPSKKRKNSSSTRVVALSVHGVEACESTPDPVRMFLEDIAGLMEGEDGMCVLKSRFVSIRVFPASDHAAAPPVGNYLFCSGGQLRIMEIREAASPADRQKWERSPPIPHTMTKEETMHPVMFGALERITKNNMKEDITEAREDWFTDVELPEDQQALYTGMEACLGLPFTAQVWLPDDSTVTVKVTGVIDGQDGVERPGTGCGFEVEYMGHELMLPVDDFVNELANPDDVEEAWVASPAAVPAKVFAVVRDFYDNAFFTEGNIFGSLWDDVRYDVCDVSQKKEMRKCQQAVNKEFLNNPPAIKKIRSFPKMDSEDRMNCVILPFPLCQMSLALHTYLSTVAKFPLDLKLKNGGGVVRATGIVPYKANNLFQESRGIYVTVDIPTAQTEAPPTKKRKNSSRARVVALSVHGVEACESTPDPVRRFLDDIAELMEGEDGLCVLKSRFQAVHCLLPRNKRKGGRRYKFVKRTELINRDYLKELAGNY</sequence>
<reference evidence="1" key="1">
    <citation type="journal article" date="2008" name="Nature">
        <title>The amphioxus genome and the evolution of the chordate karyotype.</title>
        <authorList>
            <consortium name="US DOE Joint Genome Institute (JGI-PGF)"/>
            <person name="Putnam N.H."/>
            <person name="Butts T."/>
            <person name="Ferrier D.E.K."/>
            <person name="Furlong R.F."/>
            <person name="Hellsten U."/>
            <person name="Kawashima T."/>
            <person name="Robinson-Rechavi M."/>
            <person name="Shoguchi E."/>
            <person name="Terry A."/>
            <person name="Yu J.-K."/>
            <person name="Benito-Gutierrez E.L."/>
            <person name="Dubchak I."/>
            <person name="Garcia-Fernandez J."/>
            <person name="Gibson-Brown J.J."/>
            <person name="Grigoriev I.V."/>
            <person name="Horton A.C."/>
            <person name="de Jong P.J."/>
            <person name="Jurka J."/>
            <person name="Kapitonov V.V."/>
            <person name="Kohara Y."/>
            <person name="Kuroki Y."/>
            <person name="Lindquist E."/>
            <person name="Lucas S."/>
            <person name="Osoegawa K."/>
            <person name="Pennacchio L.A."/>
            <person name="Salamov A.A."/>
            <person name="Satou Y."/>
            <person name="Sauka-Spengler T."/>
            <person name="Schmutz J."/>
            <person name="Shin-I T."/>
            <person name="Toyoda A."/>
            <person name="Bronner-Fraser M."/>
            <person name="Fujiyama A."/>
            <person name="Holland L.Z."/>
            <person name="Holland P.W.H."/>
            <person name="Satoh N."/>
            <person name="Rokhsar D.S."/>
        </authorList>
    </citation>
    <scope>NUCLEOTIDE SEQUENCE [LARGE SCALE GENOMIC DNA]</scope>
    <source>
        <strain evidence="1">S238N-H82</strain>
        <tissue evidence="1">Testes</tissue>
    </source>
</reference>